<evidence type="ECO:0000259" key="13">
    <source>
        <dbReference type="Pfam" id="PF00122"/>
    </source>
</evidence>
<dbReference type="SFLD" id="SFLDG00002">
    <property type="entry name" value="C1.7:_P-type_atpase_like"/>
    <property type="match status" value="1"/>
</dbReference>
<keyword evidence="4" id="KW-0479">Metal-binding</keyword>
<dbReference type="Pfam" id="PF00122">
    <property type="entry name" value="E1-E2_ATPase"/>
    <property type="match status" value="1"/>
</dbReference>
<dbReference type="PRINTS" id="PR00119">
    <property type="entry name" value="CATATPASE"/>
</dbReference>
<feature type="region of interest" description="Disordered" evidence="11">
    <location>
        <begin position="807"/>
        <end position="841"/>
    </location>
</feature>
<dbReference type="InterPro" id="IPR059000">
    <property type="entry name" value="ATPase_P-type_domA"/>
</dbReference>
<accession>A0A0G4GNG0</accession>
<dbReference type="SUPFAM" id="SSF81660">
    <property type="entry name" value="Metal cation-transporting ATPase, ATP-binding domain N"/>
    <property type="match status" value="1"/>
</dbReference>
<dbReference type="InterPro" id="IPR006544">
    <property type="entry name" value="P-type_TPase_V"/>
</dbReference>
<evidence type="ECO:0000256" key="4">
    <source>
        <dbReference type="ARBA" id="ARBA00022723"/>
    </source>
</evidence>
<feature type="transmembrane region" description="Helical" evidence="12">
    <location>
        <begin position="1175"/>
        <end position="1192"/>
    </location>
</feature>
<feature type="compositionally biased region" description="Basic and acidic residues" evidence="11">
    <location>
        <begin position="545"/>
        <end position="558"/>
    </location>
</feature>
<dbReference type="InterPro" id="IPR044492">
    <property type="entry name" value="P_typ_ATPase_HD_dom"/>
</dbReference>
<evidence type="ECO:0000256" key="9">
    <source>
        <dbReference type="ARBA" id="ARBA00022989"/>
    </source>
</evidence>
<dbReference type="Gene3D" id="3.40.1110.10">
    <property type="entry name" value="Calcium-transporting ATPase, cytoplasmic domain N"/>
    <property type="match status" value="1"/>
</dbReference>
<keyword evidence="6" id="KW-0067">ATP-binding</keyword>
<evidence type="ECO:0000313" key="15">
    <source>
        <dbReference type="EMBL" id="CEM31770.1"/>
    </source>
</evidence>
<dbReference type="GO" id="GO:0046872">
    <property type="term" value="F:metal ion binding"/>
    <property type="evidence" value="ECO:0007669"/>
    <property type="project" value="UniProtKB-KW"/>
</dbReference>
<keyword evidence="7" id="KW-0460">Magnesium</keyword>
<comment type="similarity">
    <text evidence="2">Belongs to the cation transport ATPase (P-type) (TC 3.A.3) family. Type V subfamily.</text>
</comment>
<protein>
    <recommendedName>
        <fullName evidence="16">Cation-transporting P-type ATPase N-terminal domain-containing protein</fullName>
    </recommendedName>
</protein>
<name>A0A0G4GNG0_9ALVE</name>
<dbReference type="GO" id="GO:0006874">
    <property type="term" value="P:intracellular calcium ion homeostasis"/>
    <property type="evidence" value="ECO:0007669"/>
    <property type="project" value="TreeGrafter"/>
</dbReference>
<keyword evidence="8" id="KW-1278">Translocase</keyword>
<dbReference type="SFLD" id="SFLDF00027">
    <property type="entry name" value="p-type_atpase"/>
    <property type="match status" value="1"/>
</dbReference>
<dbReference type="SUPFAM" id="SSF56784">
    <property type="entry name" value="HAD-like"/>
    <property type="match status" value="1"/>
</dbReference>
<evidence type="ECO:0000256" key="7">
    <source>
        <dbReference type="ARBA" id="ARBA00022842"/>
    </source>
</evidence>
<evidence type="ECO:0000259" key="14">
    <source>
        <dbReference type="Pfam" id="PF23143"/>
    </source>
</evidence>
<keyword evidence="3 12" id="KW-0812">Transmembrane</keyword>
<feature type="transmembrane region" description="Helical" evidence="12">
    <location>
        <begin position="1144"/>
        <end position="1163"/>
    </location>
</feature>
<evidence type="ECO:0000256" key="5">
    <source>
        <dbReference type="ARBA" id="ARBA00022741"/>
    </source>
</evidence>
<dbReference type="InterPro" id="IPR001757">
    <property type="entry name" value="P_typ_ATPase"/>
</dbReference>
<dbReference type="InterPro" id="IPR023299">
    <property type="entry name" value="ATPase_P-typ_cyto_dom_N"/>
</dbReference>
<feature type="transmembrane region" description="Helical" evidence="12">
    <location>
        <begin position="21"/>
        <end position="40"/>
    </location>
</feature>
<dbReference type="AlphaFoldDB" id="A0A0G4GNG0"/>
<dbReference type="EMBL" id="CDMZ01001384">
    <property type="protein sequence ID" value="CEM31770.1"/>
    <property type="molecule type" value="Genomic_DNA"/>
</dbReference>
<evidence type="ECO:0000256" key="3">
    <source>
        <dbReference type="ARBA" id="ARBA00022692"/>
    </source>
</evidence>
<feature type="transmembrane region" description="Helical" evidence="12">
    <location>
        <begin position="216"/>
        <end position="233"/>
    </location>
</feature>
<dbReference type="InterPro" id="IPR008250">
    <property type="entry name" value="ATPase_P-typ_transduc_dom_A_sf"/>
</dbReference>
<dbReference type="InterPro" id="IPR023298">
    <property type="entry name" value="ATPase_P-typ_TM_dom_sf"/>
</dbReference>
<evidence type="ECO:0000256" key="11">
    <source>
        <dbReference type="SAM" id="MobiDB-lite"/>
    </source>
</evidence>
<evidence type="ECO:0008006" key="16">
    <source>
        <dbReference type="Google" id="ProtNLM"/>
    </source>
</evidence>
<dbReference type="GO" id="GO:0019829">
    <property type="term" value="F:ATPase-coupled monoatomic cation transmembrane transporter activity"/>
    <property type="evidence" value="ECO:0007669"/>
    <property type="project" value="TreeGrafter"/>
</dbReference>
<dbReference type="Gene3D" id="3.40.50.1000">
    <property type="entry name" value="HAD superfamily/HAD-like"/>
    <property type="match status" value="1"/>
</dbReference>
<evidence type="ECO:0000256" key="12">
    <source>
        <dbReference type="SAM" id="Phobius"/>
    </source>
</evidence>
<dbReference type="GO" id="GO:0005789">
    <property type="term" value="C:endoplasmic reticulum membrane"/>
    <property type="evidence" value="ECO:0007669"/>
    <property type="project" value="TreeGrafter"/>
</dbReference>
<feature type="transmembrane region" description="Helical" evidence="12">
    <location>
        <begin position="418"/>
        <end position="438"/>
    </location>
</feature>
<gene>
    <name evidence="15" type="ORF">Cvel_22670</name>
</gene>
<evidence type="ECO:0000256" key="1">
    <source>
        <dbReference type="ARBA" id="ARBA00004141"/>
    </source>
</evidence>
<dbReference type="GO" id="GO:0015662">
    <property type="term" value="F:P-type ion transporter activity"/>
    <property type="evidence" value="ECO:0007669"/>
    <property type="project" value="TreeGrafter"/>
</dbReference>
<dbReference type="InterPro" id="IPR018303">
    <property type="entry name" value="ATPase_P-typ_P_site"/>
</dbReference>
<feature type="domain" description="P-type ATPase A" evidence="13">
    <location>
        <begin position="250"/>
        <end position="360"/>
    </location>
</feature>
<evidence type="ECO:0000256" key="10">
    <source>
        <dbReference type="ARBA" id="ARBA00023136"/>
    </source>
</evidence>
<comment type="subcellular location">
    <subcellularLocation>
        <location evidence="1">Membrane</location>
        <topology evidence="1">Multi-pass membrane protein</topology>
    </subcellularLocation>
</comment>
<feature type="transmembrane region" description="Helical" evidence="12">
    <location>
        <begin position="194"/>
        <end position="210"/>
    </location>
</feature>
<dbReference type="SUPFAM" id="SSF81653">
    <property type="entry name" value="Calcium ATPase, transduction domain A"/>
    <property type="match status" value="1"/>
</dbReference>
<evidence type="ECO:0000256" key="2">
    <source>
        <dbReference type="ARBA" id="ARBA00006000"/>
    </source>
</evidence>
<feature type="domain" description="P5A-ATPase transmembrane helical hairpin" evidence="14">
    <location>
        <begin position="13"/>
        <end position="81"/>
    </location>
</feature>
<dbReference type="InterPro" id="IPR036412">
    <property type="entry name" value="HAD-like_sf"/>
</dbReference>
<keyword evidence="9 12" id="KW-1133">Transmembrane helix</keyword>
<feature type="region of interest" description="Disordered" evidence="11">
    <location>
        <begin position="525"/>
        <end position="558"/>
    </location>
</feature>
<feature type="compositionally biased region" description="Low complexity" evidence="11">
    <location>
        <begin position="531"/>
        <end position="540"/>
    </location>
</feature>
<dbReference type="InterPro" id="IPR057255">
    <property type="entry name" value="2TM_P5A-ATPase"/>
</dbReference>
<evidence type="ECO:0000256" key="6">
    <source>
        <dbReference type="ARBA" id="ARBA00022840"/>
    </source>
</evidence>
<dbReference type="GO" id="GO:0016887">
    <property type="term" value="F:ATP hydrolysis activity"/>
    <property type="evidence" value="ECO:0007669"/>
    <property type="project" value="InterPro"/>
</dbReference>
<dbReference type="PhylomeDB" id="A0A0G4GNG0"/>
<reference evidence="15" key="1">
    <citation type="submission" date="2014-11" db="EMBL/GenBank/DDBJ databases">
        <authorList>
            <person name="Otto D Thomas"/>
            <person name="Naeem Raeece"/>
        </authorList>
    </citation>
    <scope>NUCLEOTIDE SEQUENCE</scope>
</reference>
<evidence type="ECO:0000256" key="8">
    <source>
        <dbReference type="ARBA" id="ARBA00022967"/>
    </source>
</evidence>
<sequence length="1270" mass="137817">MQSSKKFEFYQELPVQWRLDVWPFAAAYVIALVRTLPLAFSEEYAHWPVVVFGLLIFAHGLTHLCTHWNVHVQAALAFKRVSSLQKASHVKVIPSKPLSGTLLCPIQKVQQGRDGASDDEPEEVFVIYQCKKLVYDKKMGIFRGLQYPLTLPMKVYASSGGLSDKEAEIARGRFGPNDFAIPVPECLDLFKEHAVAPFFVFQMLCVVLWLMDEYWYYSIMTAVLLIFMEIQLVHRRIHDAKDMADMRVTGRSVTVFRGGQWRSIHSHSLLPGDLLAISRLPHEKEENLVCPCDLLLLQGTCTMNEASLTGESVPQLKSGIVGIVGGVALSSDDVDESEASLDVKGKHKQHVLYAGTTLLLHRNEDDKDQELPWLRGKKIPNKGCVGFVLRTGFKTTQGKLVRTIHFASKRVTVDSSEVYIFLACLCVAALGAATFVLMEGLAAGRSKFKLFLACSHIVTSVVPPEFPITLSMAVTLALIKLLKGRIYCSEPFRLPFAGKITVCAFDKTGTLTSDRMDVAGVEGLPEFPAPSSSSSVSVEDGTGGGKEKEKNAKRSEAAVDMKTSGSAINQSLPFLSLAVVGACHSLSTTSVGGEVVGDPLETAALRSGGWTLINGDCASAEVGGKRGAEKLQVLVRFPFSSELARMTVVARHEGQGGGWNPSKSERLEEALRGKETKKPAGAAGLVLCKGSPEKLEPFLSVVPEGFRETYTGCASKGLRVLAMAAKWVPSSVLNGEKKRGELEKGLTFAGFLTLSCPFKPHTRGVLSKLQQAATRIVMITGDAALTACEVSRELGLNSRGKTLVLAPAPPASSSTSSNGVQQDALPQKEKEVGEAAEGGQGQVEEGPLVWTDTKGGVAGTFDGRAESVVQLAKSHELCVSGRGFERLPEEIKSVAVRHANVFARVSPQQKEDILIALNRTGDVTLMCGDGTNDVGALKAAHVGLSIMASLSSSEAGGLNARGGGGPFPGETLEEKLKRQRRQQRMMEGELPALRLGDASIASPFTYKGDSIKCVLLLLRNGRATLVTVFEMYMIMAMNSLITAFSLSVLTLDGVKLGDMQTSVENLYVTVLFFIVSRSPPAKRLAPERPLSSICSPPAVLSLLLQSSVHFACLLYGWSEARKRRPSDWKADLESQFEPDLVNTVVYLLFASMHGAAFLANYAGAPFMVSLWENKPLLHGLGVFLLVLGVFVSEVLPSLNAAFSLVPFPSPEFRQMMCGLILLDIGLSWVIGTATQRLHRFWMQFFAAGRSSQVVAMDLQRKKTKKTSKEL</sequence>
<dbReference type="VEuPathDB" id="CryptoDB:Cvel_22670"/>
<proteinExistence type="inferred from homology"/>
<feature type="transmembrane region" description="Helical" evidence="12">
    <location>
        <begin position="46"/>
        <end position="70"/>
    </location>
</feature>
<dbReference type="GO" id="GO:0005524">
    <property type="term" value="F:ATP binding"/>
    <property type="evidence" value="ECO:0007669"/>
    <property type="project" value="UniProtKB-KW"/>
</dbReference>
<dbReference type="Gene3D" id="2.70.150.10">
    <property type="entry name" value="Calcium-transporting ATPase, cytoplasmic transduction domain A"/>
    <property type="match status" value="1"/>
</dbReference>
<dbReference type="InterPro" id="IPR023214">
    <property type="entry name" value="HAD_sf"/>
</dbReference>
<dbReference type="PANTHER" id="PTHR45630:SF7">
    <property type="entry name" value="ENDOPLASMIC RETICULUM TRANSMEMBRANE HELIX TRANSLOCASE"/>
    <property type="match status" value="1"/>
</dbReference>
<dbReference type="Pfam" id="PF23143">
    <property type="entry name" value="2TM_P5A-ATPase"/>
    <property type="match status" value="1"/>
</dbReference>
<keyword evidence="5" id="KW-0547">Nucleotide-binding</keyword>
<keyword evidence="10 12" id="KW-0472">Membrane</keyword>
<dbReference type="SFLD" id="SFLDS00003">
    <property type="entry name" value="Haloacid_Dehalogenase"/>
    <property type="match status" value="1"/>
</dbReference>
<dbReference type="NCBIfam" id="TIGR01494">
    <property type="entry name" value="ATPase_P-type"/>
    <property type="match status" value="1"/>
</dbReference>
<dbReference type="PROSITE" id="PS00154">
    <property type="entry name" value="ATPASE_E1_E2"/>
    <property type="match status" value="1"/>
</dbReference>
<organism evidence="15">
    <name type="scientific">Chromera velia CCMP2878</name>
    <dbReference type="NCBI Taxonomy" id="1169474"/>
    <lineage>
        <taxon>Eukaryota</taxon>
        <taxon>Sar</taxon>
        <taxon>Alveolata</taxon>
        <taxon>Colpodellida</taxon>
        <taxon>Chromeraceae</taxon>
        <taxon>Chromera</taxon>
    </lineage>
</organism>
<dbReference type="PANTHER" id="PTHR45630">
    <property type="entry name" value="CATION-TRANSPORTING ATPASE-RELATED"/>
    <property type="match status" value="1"/>
</dbReference>
<dbReference type="SUPFAM" id="SSF81665">
    <property type="entry name" value="Calcium ATPase, transmembrane domain M"/>
    <property type="match status" value="1"/>
</dbReference>
<feature type="transmembrane region" description="Helical" evidence="12">
    <location>
        <begin position="1212"/>
        <end position="1233"/>
    </location>
</feature>